<comment type="caution">
    <text evidence="2">The sequence shown here is derived from an EMBL/GenBank/DDBJ whole genome shotgun (WGS) entry which is preliminary data.</text>
</comment>
<dbReference type="PANTHER" id="PTHR44086:SF10">
    <property type="entry name" value="THIOSULFATE SULFURTRANSFERASE_RHODANESE-LIKE DOMAIN-CONTAINING PROTEIN 3"/>
    <property type="match status" value="1"/>
</dbReference>
<dbReference type="PROSITE" id="PS50206">
    <property type="entry name" value="RHODANESE_3"/>
    <property type="match status" value="1"/>
</dbReference>
<name>A0ABV7VL25_9PROT</name>
<dbReference type="InterPro" id="IPR001763">
    <property type="entry name" value="Rhodanese-like_dom"/>
</dbReference>
<accession>A0ABV7VL25</accession>
<proteinExistence type="predicted"/>
<evidence type="ECO:0000259" key="1">
    <source>
        <dbReference type="PROSITE" id="PS50206"/>
    </source>
</evidence>
<dbReference type="SUPFAM" id="SSF52821">
    <property type="entry name" value="Rhodanese/Cell cycle control phosphatase"/>
    <property type="match status" value="1"/>
</dbReference>
<reference evidence="3" key="1">
    <citation type="journal article" date="2019" name="Int. J. Syst. Evol. Microbiol.">
        <title>The Global Catalogue of Microorganisms (GCM) 10K type strain sequencing project: providing services to taxonomists for standard genome sequencing and annotation.</title>
        <authorList>
            <consortium name="The Broad Institute Genomics Platform"/>
            <consortium name="The Broad Institute Genome Sequencing Center for Infectious Disease"/>
            <person name="Wu L."/>
            <person name="Ma J."/>
        </authorList>
    </citation>
    <scope>NUCLEOTIDE SEQUENCE [LARGE SCALE GENOMIC DNA]</scope>
    <source>
        <strain evidence="3">KCTC 42182</strain>
    </source>
</reference>
<gene>
    <name evidence="2" type="ORF">ACFOOQ_14895</name>
</gene>
<dbReference type="Proteomes" id="UP001595711">
    <property type="component" value="Unassembled WGS sequence"/>
</dbReference>
<protein>
    <submittedName>
        <fullName evidence="2">Rhodanese-like domain-containing protein</fullName>
    </submittedName>
</protein>
<dbReference type="InterPro" id="IPR036873">
    <property type="entry name" value="Rhodanese-like_dom_sf"/>
</dbReference>
<evidence type="ECO:0000313" key="2">
    <source>
        <dbReference type="EMBL" id="MFC3676843.1"/>
    </source>
</evidence>
<dbReference type="Gene3D" id="3.40.250.10">
    <property type="entry name" value="Rhodanese-like domain"/>
    <property type="match status" value="1"/>
</dbReference>
<organism evidence="2 3">
    <name type="scientific">Ferrovibrio xuzhouensis</name>
    <dbReference type="NCBI Taxonomy" id="1576914"/>
    <lineage>
        <taxon>Bacteria</taxon>
        <taxon>Pseudomonadati</taxon>
        <taxon>Pseudomonadota</taxon>
        <taxon>Alphaproteobacteria</taxon>
        <taxon>Rhodospirillales</taxon>
        <taxon>Rhodospirillaceae</taxon>
        <taxon>Ferrovibrio</taxon>
    </lineage>
</organism>
<dbReference type="SMART" id="SM00450">
    <property type="entry name" value="RHOD"/>
    <property type="match status" value="1"/>
</dbReference>
<dbReference type="EMBL" id="JBHRYJ010000003">
    <property type="protein sequence ID" value="MFC3676843.1"/>
    <property type="molecule type" value="Genomic_DNA"/>
</dbReference>
<dbReference type="CDD" id="cd00158">
    <property type="entry name" value="RHOD"/>
    <property type="match status" value="1"/>
</dbReference>
<keyword evidence="3" id="KW-1185">Reference proteome</keyword>
<evidence type="ECO:0000313" key="3">
    <source>
        <dbReference type="Proteomes" id="UP001595711"/>
    </source>
</evidence>
<dbReference type="Pfam" id="PF00581">
    <property type="entry name" value="Rhodanese"/>
    <property type="match status" value="1"/>
</dbReference>
<dbReference type="PANTHER" id="PTHR44086">
    <property type="entry name" value="THIOSULFATE SULFURTRANSFERASE RDL2, MITOCHONDRIAL-RELATED"/>
    <property type="match status" value="1"/>
</dbReference>
<sequence>MDNRTSSPRISPASISAETLRGWLAAGEAVLIDVREPEEFADEYIPGAVLVPLSTLDTAVLPDANGKRRVLSCLSGKRSATALERLARRGLTDLLHLEGGLLAWKIAGGETIETDDEAAAA</sequence>
<feature type="domain" description="Rhodanese" evidence="1">
    <location>
        <begin position="25"/>
        <end position="113"/>
    </location>
</feature>
<dbReference type="RefSeq" id="WP_379728064.1">
    <property type="nucleotide sequence ID" value="NZ_JBHRYJ010000003.1"/>
</dbReference>